<dbReference type="Gene3D" id="3.50.40.10">
    <property type="entry name" value="Phenylalanyl-trna Synthetase, Chain B, domain 3"/>
    <property type="match status" value="1"/>
</dbReference>
<proteinExistence type="predicted"/>
<dbReference type="InterPro" id="IPR005146">
    <property type="entry name" value="B3/B4_tRNA-bd"/>
</dbReference>
<sequence length="231" mass="25790">MFTVSPSIAPEIYRIAPGFRALSIYVKAAPVLNPDTGETALREASEAVLAGEPEWAESHLAAWAEVFQQFGAKPKRTPCSADALRKRVLRDGTMPALDPIVDLYNAVSLRYAIPVGGENIAAYQGSPRLVMAEGTEPFDTVKEGETAVEYPSQNEIIWRDDAGVTCRRWNWRQGIRTRLSAEAQQMWFILESLPQMPLEKLHDAGKMLTDGLEKMMPGLWFDVALIEEQRQ</sequence>
<protein>
    <submittedName>
        <fullName evidence="3">B3/4 domain-containing protein</fullName>
    </submittedName>
</protein>
<dbReference type="GO" id="GO:0003723">
    <property type="term" value="F:RNA binding"/>
    <property type="evidence" value="ECO:0007669"/>
    <property type="project" value="InterPro"/>
</dbReference>
<dbReference type="RefSeq" id="WP_015584524.1">
    <property type="nucleotide sequence ID" value="NZ_ABDFAB020000001.1"/>
</dbReference>
<dbReference type="Proteomes" id="UP001064206">
    <property type="component" value="Chromosome"/>
</dbReference>
<reference evidence="2 4" key="1">
    <citation type="submission" date="2017-07" db="EMBL/GenBank/DDBJ databases">
        <title>Raoultella ornithinolytica strain HH3 draft genome.</title>
        <authorList>
            <person name="Duceppe M.-O."/>
            <person name="Huang H."/>
            <person name="Phipps-Todd B."/>
        </authorList>
    </citation>
    <scope>NUCLEOTIDE SEQUENCE [LARGE SCALE GENOMIC DNA]</scope>
    <source>
        <strain evidence="2 4">HH3</strain>
    </source>
</reference>
<dbReference type="EMBL" id="NKYI01000018">
    <property type="protein sequence ID" value="PIK84295.1"/>
    <property type="molecule type" value="Genomic_DNA"/>
</dbReference>
<evidence type="ECO:0000313" key="3">
    <source>
        <dbReference type="EMBL" id="UXE40938.1"/>
    </source>
</evidence>
<gene>
    <name evidence="2" type="ORF">CFY86_11400</name>
    <name evidence="3" type="ORF">N2J37_14305</name>
</gene>
<dbReference type="Pfam" id="PF03483">
    <property type="entry name" value="B3_4"/>
    <property type="match status" value="1"/>
</dbReference>
<dbReference type="PaxDb" id="1286170-RORB6_07920"/>
<dbReference type="SMART" id="SM00873">
    <property type="entry name" value="B3_4"/>
    <property type="match status" value="1"/>
</dbReference>
<dbReference type="EMBL" id="CP104450">
    <property type="protein sequence ID" value="UXE40938.1"/>
    <property type="molecule type" value="Genomic_DNA"/>
</dbReference>
<feature type="domain" description="B3/B4 tRNA-binding" evidence="1">
    <location>
        <begin position="61"/>
        <end position="217"/>
    </location>
</feature>
<organism evidence="2 4">
    <name type="scientific">Raoultella ornithinolytica</name>
    <name type="common">Klebsiella ornithinolytica</name>
    <dbReference type="NCBI Taxonomy" id="54291"/>
    <lineage>
        <taxon>Bacteria</taxon>
        <taxon>Pseudomonadati</taxon>
        <taxon>Pseudomonadota</taxon>
        <taxon>Gammaproteobacteria</taxon>
        <taxon>Enterobacterales</taxon>
        <taxon>Enterobacteriaceae</taxon>
        <taxon>Klebsiella/Raoultella group</taxon>
        <taxon>Raoultella</taxon>
    </lineage>
</organism>
<dbReference type="SUPFAM" id="SSF56037">
    <property type="entry name" value="PheT/TilS domain"/>
    <property type="match status" value="1"/>
</dbReference>
<accession>A0A1Y6GPM9</accession>
<dbReference type="InterPro" id="IPR020825">
    <property type="entry name" value="Phe-tRNA_synthase-like_B3/B4"/>
</dbReference>
<dbReference type="GeneID" id="93754517"/>
<dbReference type="AlphaFoldDB" id="A0A1Y6GPM9"/>
<dbReference type="GO" id="GO:0004826">
    <property type="term" value="F:phenylalanine-tRNA ligase activity"/>
    <property type="evidence" value="ECO:0007669"/>
    <property type="project" value="InterPro"/>
</dbReference>
<evidence type="ECO:0000313" key="2">
    <source>
        <dbReference type="EMBL" id="PIK84295.1"/>
    </source>
</evidence>
<dbReference type="eggNOG" id="COG3382">
    <property type="taxonomic scope" value="Bacteria"/>
</dbReference>
<dbReference type="Proteomes" id="UP000229713">
    <property type="component" value="Unassembled WGS sequence"/>
</dbReference>
<dbReference type="PANTHER" id="PTHR39209:SF2">
    <property type="entry name" value="CYTOPLASMIC PROTEIN"/>
    <property type="match status" value="1"/>
</dbReference>
<reference evidence="3" key="2">
    <citation type="submission" date="2022-09" db="EMBL/GenBank/DDBJ databases">
        <title>Multidrug resistance Raoultella ornithinolytica Strain MQB_Silv_108.</title>
        <authorList>
            <person name="Quintela-Baluja M."/>
        </authorList>
    </citation>
    <scope>NUCLEOTIDE SEQUENCE</scope>
    <source>
        <strain evidence="3">MQB_Silv_108</strain>
    </source>
</reference>
<evidence type="ECO:0000259" key="1">
    <source>
        <dbReference type="SMART" id="SM00873"/>
    </source>
</evidence>
<dbReference type="PANTHER" id="PTHR39209">
    <property type="match status" value="1"/>
</dbReference>
<dbReference type="STRING" id="54291.TE10_15380"/>
<name>A0A1Y6GPM9_RAOOR</name>
<evidence type="ECO:0000313" key="4">
    <source>
        <dbReference type="Proteomes" id="UP000229713"/>
    </source>
</evidence>